<dbReference type="InterPro" id="IPR037523">
    <property type="entry name" value="VOC_core"/>
</dbReference>
<dbReference type="EMBL" id="JAPIUZ010000001">
    <property type="protein sequence ID" value="MCX2562847.1"/>
    <property type="molecule type" value="Genomic_DNA"/>
</dbReference>
<feature type="domain" description="VOC" evidence="1">
    <location>
        <begin position="1"/>
        <end position="125"/>
    </location>
</feature>
<keyword evidence="3" id="KW-1185">Reference proteome</keyword>
<dbReference type="InterPro" id="IPR029068">
    <property type="entry name" value="Glyas_Bleomycin-R_OHBP_Dase"/>
</dbReference>
<name>A0ABT3QC36_9PROT</name>
<comment type="caution">
    <text evidence="2">The sequence shown here is derived from an EMBL/GenBank/DDBJ whole genome shotgun (WGS) entry which is preliminary data.</text>
</comment>
<dbReference type="PROSITE" id="PS51819">
    <property type="entry name" value="VOC"/>
    <property type="match status" value="1"/>
</dbReference>
<proteinExistence type="predicted"/>
<sequence length="127" mass="13864">MFSHIALGSNDLARTKIFYDAIMAVQGAEVMDTSKKPDRLMYIHNGQRIILITPINGQPATCANGETLGLAMTSPEQVDAWHKAGTEHGGVTAEDPPGVRHSPMGDMYLAYLRDPDGNKLCAFYKMP</sequence>
<gene>
    <name evidence="2" type="ORF">OQ497_02525</name>
</gene>
<protein>
    <submittedName>
        <fullName evidence="2">VOC family protein</fullName>
    </submittedName>
</protein>
<dbReference type="SUPFAM" id="SSF54593">
    <property type="entry name" value="Glyoxalase/Bleomycin resistance protein/Dihydroxybiphenyl dioxygenase"/>
    <property type="match status" value="1"/>
</dbReference>
<reference evidence="2 3" key="1">
    <citation type="submission" date="2022-11" db="EMBL/GenBank/DDBJ databases">
        <title>Genome sequencing of Acetobacter type strain.</title>
        <authorList>
            <person name="Heo J."/>
            <person name="Lee D."/>
            <person name="Han B.-H."/>
            <person name="Hong S.-B."/>
            <person name="Kwon S.-W."/>
        </authorList>
    </citation>
    <scope>NUCLEOTIDE SEQUENCE [LARGE SCALE GENOMIC DNA]</scope>
    <source>
        <strain evidence="2 3">KACC 21253</strain>
    </source>
</reference>
<dbReference type="RefSeq" id="WP_086554787.1">
    <property type="nucleotide sequence ID" value="NZ_JAERKY010000003.1"/>
</dbReference>
<dbReference type="CDD" id="cd07262">
    <property type="entry name" value="VOC_like"/>
    <property type="match status" value="1"/>
</dbReference>
<dbReference type="Proteomes" id="UP001301152">
    <property type="component" value="Unassembled WGS sequence"/>
</dbReference>
<evidence type="ECO:0000259" key="1">
    <source>
        <dbReference type="PROSITE" id="PS51819"/>
    </source>
</evidence>
<dbReference type="InterPro" id="IPR004360">
    <property type="entry name" value="Glyas_Fos-R_dOase_dom"/>
</dbReference>
<organism evidence="2 3">
    <name type="scientific">Acetobacter thailandicus</name>
    <dbReference type="NCBI Taxonomy" id="1502842"/>
    <lineage>
        <taxon>Bacteria</taxon>
        <taxon>Pseudomonadati</taxon>
        <taxon>Pseudomonadota</taxon>
        <taxon>Alphaproteobacteria</taxon>
        <taxon>Acetobacterales</taxon>
        <taxon>Acetobacteraceae</taxon>
        <taxon>Acetobacter</taxon>
    </lineage>
</organism>
<dbReference type="PANTHER" id="PTHR35006">
    <property type="entry name" value="GLYOXALASE FAMILY PROTEIN (AFU_ORTHOLOGUE AFUA_5G14830)"/>
    <property type="match status" value="1"/>
</dbReference>
<accession>A0ABT3QC36</accession>
<dbReference type="Gene3D" id="3.10.180.10">
    <property type="entry name" value="2,3-Dihydroxybiphenyl 1,2-Dioxygenase, domain 1"/>
    <property type="match status" value="1"/>
</dbReference>
<evidence type="ECO:0000313" key="2">
    <source>
        <dbReference type="EMBL" id="MCX2562847.1"/>
    </source>
</evidence>
<dbReference type="Pfam" id="PF00903">
    <property type="entry name" value="Glyoxalase"/>
    <property type="match status" value="1"/>
</dbReference>
<dbReference type="PANTHER" id="PTHR35006:SF1">
    <property type="entry name" value="BLL2941 PROTEIN"/>
    <property type="match status" value="1"/>
</dbReference>
<evidence type="ECO:0000313" key="3">
    <source>
        <dbReference type="Proteomes" id="UP001301152"/>
    </source>
</evidence>